<name>D1C5A2_SPHTD</name>
<reference evidence="11 12" key="2">
    <citation type="journal article" date="2010" name="Stand. Genomic Sci.">
        <title>Complete genome sequence of Desulfohalobium retbaense type strain (HR(100)).</title>
        <authorList>
            <person name="Spring S."/>
            <person name="Nolan M."/>
            <person name="Lapidus A."/>
            <person name="Glavina Del Rio T."/>
            <person name="Copeland A."/>
            <person name="Tice H."/>
            <person name="Cheng J.F."/>
            <person name="Lucas S."/>
            <person name="Land M."/>
            <person name="Chen F."/>
            <person name="Bruce D."/>
            <person name="Goodwin L."/>
            <person name="Pitluck S."/>
            <person name="Ivanova N."/>
            <person name="Mavromatis K."/>
            <person name="Mikhailova N."/>
            <person name="Pati A."/>
            <person name="Chen A."/>
            <person name="Palaniappan K."/>
            <person name="Hauser L."/>
            <person name="Chang Y.J."/>
            <person name="Jeffries C.D."/>
            <person name="Munk C."/>
            <person name="Kiss H."/>
            <person name="Chain P."/>
            <person name="Han C."/>
            <person name="Brettin T."/>
            <person name="Detter J.C."/>
            <person name="Schuler E."/>
            <person name="Goker M."/>
            <person name="Rohde M."/>
            <person name="Bristow J."/>
            <person name="Eisen J.A."/>
            <person name="Markowitz V."/>
            <person name="Hugenholtz P."/>
            <person name="Kyrpides N.C."/>
            <person name="Klenk H.P."/>
        </authorList>
    </citation>
    <scope>NUCLEOTIDE SEQUENCE [LARGE SCALE GENOMIC DNA]</scope>
    <source>
        <strain evidence="12">ATCC 49802 / DSM 20745 / S 6022</strain>
    </source>
</reference>
<evidence type="ECO:0000256" key="1">
    <source>
        <dbReference type="ARBA" id="ARBA00004370"/>
    </source>
</evidence>
<dbReference type="InterPro" id="IPR050487">
    <property type="entry name" value="FtsQ_DivIB"/>
</dbReference>
<proteinExistence type="predicted"/>
<dbReference type="InterPro" id="IPR034746">
    <property type="entry name" value="POTRA"/>
</dbReference>
<comment type="subcellular location">
    <subcellularLocation>
        <location evidence="1">Membrane</location>
    </subcellularLocation>
</comment>
<evidence type="ECO:0000256" key="7">
    <source>
        <dbReference type="ARBA" id="ARBA00023306"/>
    </source>
</evidence>
<dbReference type="PANTHER" id="PTHR37820:SF1">
    <property type="entry name" value="CELL DIVISION PROTEIN FTSQ"/>
    <property type="match status" value="1"/>
</dbReference>
<feature type="region of interest" description="Disordered" evidence="8">
    <location>
        <begin position="1"/>
        <end position="23"/>
    </location>
</feature>
<evidence type="ECO:0000259" key="10">
    <source>
        <dbReference type="PROSITE" id="PS51779"/>
    </source>
</evidence>
<accession>D1C5A2</accession>
<keyword evidence="5 9" id="KW-1133">Transmembrane helix</keyword>
<dbReference type="EMBL" id="CP001823">
    <property type="protein sequence ID" value="ACZ39419.1"/>
    <property type="molecule type" value="Genomic_DNA"/>
</dbReference>
<reference evidence="12" key="1">
    <citation type="submission" date="2009-11" db="EMBL/GenBank/DDBJ databases">
        <title>The complete chromosome 1 of Sphaerobacter thermophilus DSM 20745.</title>
        <authorList>
            <person name="Lucas S."/>
            <person name="Copeland A."/>
            <person name="Lapidus A."/>
            <person name="Glavina del Rio T."/>
            <person name="Dalin E."/>
            <person name="Tice H."/>
            <person name="Bruce D."/>
            <person name="Goodwin L."/>
            <person name="Pitluck S."/>
            <person name="Kyrpides N."/>
            <person name="Mavromatis K."/>
            <person name="Ivanova N."/>
            <person name="Mikhailova N."/>
            <person name="LaButti K.M."/>
            <person name="Clum A."/>
            <person name="Sun H.I."/>
            <person name="Brettin T."/>
            <person name="Detter J.C."/>
            <person name="Han C."/>
            <person name="Larimer F."/>
            <person name="Land M."/>
            <person name="Hauser L."/>
            <person name="Markowitz V."/>
            <person name="Cheng J.F."/>
            <person name="Hugenholtz P."/>
            <person name="Woyke T."/>
            <person name="Wu D."/>
            <person name="Steenblock K."/>
            <person name="Schneider S."/>
            <person name="Pukall R."/>
            <person name="Goeker M."/>
            <person name="Klenk H.P."/>
            <person name="Eisen J.A."/>
        </authorList>
    </citation>
    <scope>NUCLEOTIDE SEQUENCE [LARGE SCALE GENOMIC DNA]</scope>
    <source>
        <strain evidence="12">ATCC 49802 / DSM 20745 / S 6022</strain>
    </source>
</reference>
<dbReference type="AlphaFoldDB" id="D1C5A2"/>
<dbReference type="InterPro" id="IPR013685">
    <property type="entry name" value="POTRA_FtsQ_type"/>
</dbReference>
<dbReference type="STRING" id="479434.Sthe_1989"/>
<dbReference type="GO" id="GO:0005886">
    <property type="term" value="C:plasma membrane"/>
    <property type="evidence" value="ECO:0007669"/>
    <property type="project" value="TreeGrafter"/>
</dbReference>
<feature type="domain" description="POTRA" evidence="10">
    <location>
        <begin position="63"/>
        <end position="130"/>
    </location>
</feature>
<evidence type="ECO:0000256" key="8">
    <source>
        <dbReference type="SAM" id="MobiDB-lite"/>
    </source>
</evidence>
<evidence type="ECO:0000313" key="11">
    <source>
        <dbReference type="EMBL" id="ACZ39419.1"/>
    </source>
</evidence>
<evidence type="ECO:0000256" key="2">
    <source>
        <dbReference type="ARBA" id="ARBA00022475"/>
    </source>
</evidence>
<dbReference type="HOGENOM" id="CLU_1160670_0_0_0"/>
<organism evidence="11 12">
    <name type="scientific">Sphaerobacter thermophilus (strain ATCC 49802 / DSM 20745 / KCCM 41009 / NCIMB 13125 / S 6022)</name>
    <dbReference type="NCBI Taxonomy" id="479434"/>
    <lineage>
        <taxon>Bacteria</taxon>
        <taxon>Pseudomonadati</taxon>
        <taxon>Thermomicrobiota</taxon>
        <taxon>Thermomicrobia</taxon>
        <taxon>Sphaerobacterales</taxon>
        <taxon>Sphaerobacterineae</taxon>
        <taxon>Sphaerobacteraceae</taxon>
        <taxon>Sphaerobacter</taxon>
    </lineage>
</organism>
<sequence length="256" mass="28122">MSERVSQRRYPPARHAAPPRRRRRRSRLAGFLHASAVNGRLPAFLLAVGLSVLGGGFLFSDDFVVRSVVVQGNALAFADSIVATSGALGQPVFRLDTEEVARRVAAHPAVASAEVRTEFPDRVVVRVQERVPVLAWQAGEQAVLVDQQGWVIALGFDPNLPRVVQTEGDLPRVGAQISPELIQAIQVVQERLGERLTMVAYEPRLGLTAHLTEGRTVVLGGSDRLPLKLNVLDAALSLPDHWSQLDLREPERPYYQ</sequence>
<evidence type="ECO:0000313" key="12">
    <source>
        <dbReference type="Proteomes" id="UP000002027"/>
    </source>
</evidence>
<keyword evidence="4 9" id="KW-0812">Transmembrane</keyword>
<evidence type="ECO:0000256" key="9">
    <source>
        <dbReference type="SAM" id="Phobius"/>
    </source>
</evidence>
<keyword evidence="6 9" id="KW-0472">Membrane</keyword>
<gene>
    <name evidence="11" type="ordered locus">Sthe_1989</name>
</gene>
<dbReference type="RefSeq" id="WP_012872465.1">
    <property type="nucleotide sequence ID" value="NC_013523.1"/>
</dbReference>
<dbReference type="PANTHER" id="PTHR37820">
    <property type="entry name" value="CELL DIVISION PROTEIN DIVIB"/>
    <property type="match status" value="1"/>
</dbReference>
<keyword evidence="12" id="KW-1185">Reference proteome</keyword>
<keyword evidence="2" id="KW-1003">Cell membrane</keyword>
<dbReference type="Pfam" id="PF03799">
    <property type="entry name" value="FtsQ_DivIB_C"/>
    <property type="match status" value="1"/>
</dbReference>
<dbReference type="InParanoid" id="D1C5A2"/>
<evidence type="ECO:0000256" key="3">
    <source>
        <dbReference type="ARBA" id="ARBA00022618"/>
    </source>
</evidence>
<dbReference type="OrthoDB" id="164568at2"/>
<dbReference type="Pfam" id="PF08478">
    <property type="entry name" value="POTRA_1"/>
    <property type="match status" value="1"/>
</dbReference>
<protein>
    <submittedName>
        <fullName evidence="11">Polypeptide-transport-associated domain protein FtsQ-type</fullName>
    </submittedName>
</protein>
<keyword evidence="7" id="KW-0131">Cell cycle</keyword>
<evidence type="ECO:0000256" key="6">
    <source>
        <dbReference type="ARBA" id="ARBA00023136"/>
    </source>
</evidence>
<dbReference type="KEGG" id="sti:Sthe_1989"/>
<dbReference type="eggNOG" id="COG1589">
    <property type="taxonomic scope" value="Bacteria"/>
</dbReference>
<evidence type="ECO:0000256" key="4">
    <source>
        <dbReference type="ARBA" id="ARBA00022692"/>
    </source>
</evidence>
<dbReference type="Proteomes" id="UP000002027">
    <property type="component" value="Chromosome 1"/>
</dbReference>
<feature type="transmembrane region" description="Helical" evidence="9">
    <location>
        <begin position="30"/>
        <end position="59"/>
    </location>
</feature>
<dbReference type="InterPro" id="IPR005548">
    <property type="entry name" value="Cell_div_FtsQ/DivIB_C"/>
</dbReference>
<dbReference type="GO" id="GO:0051301">
    <property type="term" value="P:cell division"/>
    <property type="evidence" value="ECO:0007669"/>
    <property type="project" value="UniProtKB-KW"/>
</dbReference>
<evidence type="ECO:0000256" key="5">
    <source>
        <dbReference type="ARBA" id="ARBA00022989"/>
    </source>
</evidence>
<dbReference type="PROSITE" id="PS51779">
    <property type="entry name" value="POTRA"/>
    <property type="match status" value="1"/>
</dbReference>
<dbReference type="Gene3D" id="3.10.20.310">
    <property type="entry name" value="membrane protein fhac"/>
    <property type="match status" value="1"/>
</dbReference>
<keyword evidence="3" id="KW-0132">Cell division</keyword>